<feature type="domain" description="Protein kinase" evidence="9">
    <location>
        <begin position="136"/>
        <end position="423"/>
    </location>
</feature>
<dbReference type="Gene3D" id="1.20.930.20">
    <property type="entry name" value="Adaptor protein Cbl, N-terminal domain"/>
    <property type="match status" value="1"/>
</dbReference>
<dbReference type="EC" id="2.7.11.1" evidence="1"/>
<dbReference type="Proteomes" id="UP001497457">
    <property type="component" value="Chromosome 21rd"/>
</dbReference>
<evidence type="ECO:0000256" key="8">
    <source>
        <dbReference type="ARBA" id="ARBA00048679"/>
    </source>
</evidence>
<evidence type="ECO:0000256" key="5">
    <source>
        <dbReference type="ARBA" id="ARBA00022777"/>
    </source>
</evidence>
<name>A0ABC9AKU3_9POAL</name>
<keyword evidence="4" id="KW-0547">Nucleotide-binding</keyword>
<evidence type="ECO:0000256" key="3">
    <source>
        <dbReference type="ARBA" id="ARBA00022679"/>
    </source>
</evidence>
<comment type="catalytic activity">
    <reaction evidence="7">
        <text>L-threonyl-[protein] + ATP = O-phospho-L-threonyl-[protein] + ADP + H(+)</text>
        <dbReference type="Rhea" id="RHEA:46608"/>
        <dbReference type="Rhea" id="RHEA-COMP:11060"/>
        <dbReference type="Rhea" id="RHEA-COMP:11605"/>
        <dbReference type="ChEBI" id="CHEBI:15378"/>
        <dbReference type="ChEBI" id="CHEBI:30013"/>
        <dbReference type="ChEBI" id="CHEBI:30616"/>
        <dbReference type="ChEBI" id="CHEBI:61977"/>
        <dbReference type="ChEBI" id="CHEBI:456216"/>
        <dbReference type="EC" id="2.7.11.1"/>
    </reaction>
</comment>
<dbReference type="InterPro" id="IPR054000">
    <property type="entry name" value="MLKL_N"/>
</dbReference>
<sequence length="441" mass="49835">MTDPVATVEKIVKIGLKIKDAVDTVRHNEEECREIRKRVLRFSAILSQLQQTGMMNDSPATSGALEDLEESIQQALELVTACQERSTIRRLVTAGDLSKQLRRVKDDILNKVTLASFAVNAHTTIMLLTVQAGGHLPPRQPEDGGVIDSTDDAKGVLKGGNIVAIKRSYRTDYSTWTQSNYNRLLVVVSKLQHKNIVKFIGYCYQVLSTSEVQLFKRKKGQPREREFIWVEEFAATGSLEVIIHECQLNWSSLFRIIQGIAQGLLYLHEQRVVHMDVKPLNILLDSDRNPKITDFELSVVLSDNEITHHPLMGTMGYAAPEHIAEGIVSTKNDVYAFGITLLETVSSMCKSKQPRGLVHGRDWEAWKAELMKEEFNPALFEASDLKQIRRCMRIGLLCARLNRTCRPNMAEVLEMLNGNQKLLNDPKEPASPHRLLSQLWL</sequence>
<gene>
    <name evidence="10" type="ORF">URODEC1_LOCUS55005</name>
</gene>
<proteinExistence type="predicted"/>
<evidence type="ECO:0000313" key="10">
    <source>
        <dbReference type="EMBL" id="CAL4978881.1"/>
    </source>
</evidence>
<dbReference type="PANTHER" id="PTHR27006">
    <property type="entry name" value="PROMASTIGOTE SURFACE ANTIGEN PROTEIN PSA"/>
    <property type="match status" value="1"/>
</dbReference>
<dbReference type="PROSITE" id="PS50011">
    <property type="entry name" value="PROTEIN_KINASE_DOM"/>
    <property type="match status" value="1"/>
</dbReference>
<accession>A0ABC9AKU3</accession>
<dbReference type="Pfam" id="PF22215">
    <property type="entry name" value="MLKL_N"/>
    <property type="match status" value="1"/>
</dbReference>
<dbReference type="FunFam" id="1.10.510.10:FF:001023">
    <property type="entry name" value="Os07g0541700 protein"/>
    <property type="match status" value="1"/>
</dbReference>
<dbReference type="EMBL" id="OZ075131">
    <property type="protein sequence ID" value="CAL4978881.1"/>
    <property type="molecule type" value="Genomic_DNA"/>
</dbReference>
<evidence type="ECO:0000313" key="11">
    <source>
        <dbReference type="Proteomes" id="UP001497457"/>
    </source>
</evidence>
<dbReference type="InterPro" id="IPR059179">
    <property type="entry name" value="MLKL-like_MCAfunc"/>
</dbReference>
<dbReference type="Gene3D" id="3.30.200.20">
    <property type="entry name" value="Phosphorylase Kinase, domain 1"/>
    <property type="match status" value="1"/>
</dbReference>
<dbReference type="GO" id="GO:0005524">
    <property type="term" value="F:ATP binding"/>
    <property type="evidence" value="ECO:0007669"/>
    <property type="project" value="UniProtKB-KW"/>
</dbReference>
<evidence type="ECO:0000259" key="9">
    <source>
        <dbReference type="PROSITE" id="PS50011"/>
    </source>
</evidence>
<dbReference type="InterPro" id="IPR036537">
    <property type="entry name" value="Adaptor_Cbl_N_dom_sf"/>
</dbReference>
<keyword evidence="3" id="KW-0808">Transferase</keyword>
<evidence type="ECO:0000256" key="6">
    <source>
        <dbReference type="ARBA" id="ARBA00022840"/>
    </source>
</evidence>
<keyword evidence="5" id="KW-0418">Kinase</keyword>
<keyword evidence="6" id="KW-0067">ATP-binding</keyword>
<dbReference type="PANTHER" id="PTHR27006:SF601">
    <property type="entry name" value="PROTEIN KINASE DOMAIN-CONTAINING PROTEIN"/>
    <property type="match status" value="1"/>
</dbReference>
<keyword evidence="2" id="KW-0723">Serine/threonine-protein kinase</keyword>
<dbReference type="AlphaFoldDB" id="A0ABC9AKU3"/>
<evidence type="ECO:0000256" key="7">
    <source>
        <dbReference type="ARBA" id="ARBA00047899"/>
    </source>
</evidence>
<evidence type="ECO:0000256" key="2">
    <source>
        <dbReference type="ARBA" id="ARBA00022527"/>
    </source>
</evidence>
<evidence type="ECO:0000256" key="4">
    <source>
        <dbReference type="ARBA" id="ARBA00022741"/>
    </source>
</evidence>
<reference evidence="10" key="1">
    <citation type="submission" date="2024-10" db="EMBL/GenBank/DDBJ databases">
        <authorList>
            <person name="Ryan C."/>
        </authorList>
    </citation>
    <scope>NUCLEOTIDE SEQUENCE [LARGE SCALE GENOMIC DNA]</scope>
</reference>
<dbReference type="Gene3D" id="1.10.510.10">
    <property type="entry name" value="Transferase(Phosphotransferase) domain 1"/>
    <property type="match status" value="1"/>
</dbReference>
<dbReference type="InterPro" id="IPR000719">
    <property type="entry name" value="Prot_kinase_dom"/>
</dbReference>
<dbReference type="GO" id="GO:0004674">
    <property type="term" value="F:protein serine/threonine kinase activity"/>
    <property type="evidence" value="ECO:0007669"/>
    <property type="project" value="UniProtKB-KW"/>
</dbReference>
<evidence type="ECO:0000256" key="1">
    <source>
        <dbReference type="ARBA" id="ARBA00012513"/>
    </source>
</evidence>
<dbReference type="SMART" id="SM00220">
    <property type="entry name" value="S_TKc"/>
    <property type="match status" value="1"/>
</dbReference>
<dbReference type="InterPro" id="IPR011009">
    <property type="entry name" value="Kinase-like_dom_sf"/>
</dbReference>
<dbReference type="CDD" id="cd21037">
    <property type="entry name" value="MLKL_NTD"/>
    <property type="match status" value="1"/>
</dbReference>
<dbReference type="Pfam" id="PF00069">
    <property type="entry name" value="Pkinase"/>
    <property type="match status" value="1"/>
</dbReference>
<dbReference type="InterPro" id="IPR008271">
    <property type="entry name" value="Ser/Thr_kinase_AS"/>
</dbReference>
<protein>
    <recommendedName>
        <fullName evidence="1">non-specific serine/threonine protein kinase</fullName>
        <ecNumber evidence="1">2.7.11.1</ecNumber>
    </recommendedName>
</protein>
<organism evidence="10 11">
    <name type="scientific">Urochloa decumbens</name>
    <dbReference type="NCBI Taxonomy" id="240449"/>
    <lineage>
        <taxon>Eukaryota</taxon>
        <taxon>Viridiplantae</taxon>
        <taxon>Streptophyta</taxon>
        <taxon>Embryophyta</taxon>
        <taxon>Tracheophyta</taxon>
        <taxon>Spermatophyta</taxon>
        <taxon>Magnoliopsida</taxon>
        <taxon>Liliopsida</taxon>
        <taxon>Poales</taxon>
        <taxon>Poaceae</taxon>
        <taxon>PACMAD clade</taxon>
        <taxon>Panicoideae</taxon>
        <taxon>Panicodae</taxon>
        <taxon>Paniceae</taxon>
        <taxon>Melinidinae</taxon>
        <taxon>Urochloa</taxon>
    </lineage>
</organism>
<dbReference type="PROSITE" id="PS00108">
    <property type="entry name" value="PROTEIN_KINASE_ST"/>
    <property type="match status" value="1"/>
</dbReference>
<dbReference type="SUPFAM" id="SSF56112">
    <property type="entry name" value="Protein kinase-like (PK-like)"/>
    <property type="match status" value="1"/>
</dbReference>
<comment type="catalytic activity">
    <reaction evidence="8">
        <text>L-seryl-[protein] + ATP = O-phospho-L-seryl-[protein] + ADP + H(+)</text>
        <dbReference type="Rhea" id="RHEA:17989"/>
        <dbReference type="Rhea" id="RHEA-COMP:9863"/>
        <dbReference type="Rhea" id="RHEA-COMP:11604"/>
        <dbReference type="ChEBI" id="CHEBI:15378"/>
        <dbReference type="ChEBI" id="CHEBI:29999"/>
        <dbReference type="ChEBI" id="CHEBI:30616"/>
        <dbReference type="ChEBI" id="CHEBI:83421"/>
        <dbReference type="ChEBI" id="CHEBI:456216"/>
        <dbReference type="EC" id="2.7.11.1"/>
    </reaction>
</comment>
<keyword evidence="11" id="KW-1185">Reference proteome</keyword>